<protein>
    <submittedName>
        <fullName evidence="3">Uncharacterized protein</fullName>
    </submittedName>
</protein>
<dbReference type="RefSeq" id="WP_309852765.1">
    <property type="nucleotide sequence ID" value="NZ_BAAAIU010000004.1"/>
</dbReference>
<name>A0AAE4C644_9MICC</name>
<keyword evidence="2" id="KW-0472">Membrane</keyword>
<evidence type="ECO:0000256" key="1">
    <source>
        <dbReference type="SAM" id="MobiDB-lite"/>
    </source>
</evidence>
<feature type="compositionally biased region" description="Basic and acidic residues" evidence="1">
    <location>
        <begin position="59"/>
        <end position="72"/>
    </location>
</feature>
<gene>
    <name evidence="3" type="ORF">J2S35_001881</name>
</gene>
<accession>A0AAE4C644</accession>
<sequence>MQSVLNSLVLASAESGENASHAGAILIGALIFGVLMLLMVVTMAFSNAAHRHPQTPARIDPHRSVHSRDSHH</sequence>
<feature type="region of interest" description="Disordered" evidence="1">
    <location>
        <begin position="51"/>
        <end position="72"/>
    </location>
</feature>
<dbReference type="AlphaFoldDB" id="A0AAE4C644"/>
<dbReference type="EMBL" id="JAVDUI010000001">
    <property type="protein sequence ID" value="MDR6892941.1"/>
    <property type="molecule type" value="Genomic_DNA"/>
</dbReference>
<evidence type="ECO:0000313" key="3">
    <source>
        <dbReference type="EMBL" id="MDR6892941.1"/>
    </source>
</evidence>
<feature type="transmembrane region" description="Helical" evidence="2">
    <location>
        <begin position="25"/>
        <end position="45"/>
    </location>
</feature>
<evidence type="ECO:0000313" key="4">
    <source>
        <dbReference type="Proteomes" id="UP001247307"/>
    </source>
</evidence>
<comment type="caution">
    <text evidence="3">The sequence shown here is derived from an EMBL/GenBank/DDBJ whole genome shotgun (WGS) entry which is preliminary data.</text>
</comment>
<reference evidence="3" key="1">
    <citation type="submission" date="2023-07" db="EMBL/GenBank/DDBJ databases">
        <title>Sequencing the genomes of 1000 actinobacteria strains.</title>
        <authorList>
            <person name="Klenk H.-P."/>
        </authorList>
    </citation>
    <scope>NUCLEOTIDE SEQUENCE</scope>
    <source>
        <strain evidence="3">DSM 13988</strain>
    </source>
</reference>
<dbReference type="Proteomes" id="UP001247307">
    <property type="component" value="Unassembled WGS sequence"/>
</dbReference>
<keyword evidence="4" id="KW-1185">Reference proteome</keyword>
<proteinExistence type="predicted"/>
<keyword evidence="2" id="KW-1133">Transmembrane helix</keyword>
<keyword evidence="2" id="KW-0812">Transmembrane</keyword>
<evidence type="ECO:0000256" key="2">
    <source>
        <dbReference type="SAM" id="Phobius"/>
    </source>
</evidence>
<organism evidence="3 4">
    <name type="scientific">Falsarthrobacter nasiphocae</name>
    <dbReference type="NCBI Taxonomy" id="189863"/>
    <lineage>
        <taxon>Bacteria</taxon>
        <taxon>Bacillati</taxon>
        <taxon>Actinomycetota</taxon>
        <taxon>Actinomycetes</taxon>
        <taxon>Micrococcales</taxon>
        <taxon>Micrococcaceae</taxon>
        <taxon>Falsarthrobacter</taxon>
    </lineage>
</organism>